<protein>
    <recommendedName>
        <fullName evidence="4">HEAT repeat domain-containing protein</fullName>
    </recommendedName>
</protein>
<dbReference type="EMBL" id="JBFNXQ010000104">
    <property type="protein sequence ID" value="MEX5721084.1"/>
    <property type="molecule type" value="Genomic_DNA"/>
</dbReference>
<dbReference type="SUPFAM" id="SSF48371">
    <property type="entry name" value="ARM repeat"/>
    <property type="match status" value="1"/>
</dbReference>
<sequence length="80" mass="8022">AAEALGRIGDDAAVDVLAAAVAGEDDAVRAECADALAGAGEDGRARLAGHAWRSGTVGETARAALSNRPRPRDARIRTAA</sequence>
<dbReference type="Proteomes" id="UP001560045">
    <property type="component" value="Unassembled WGS sequence"/>
</dbReference>
<accession>A0ABV3XKI5</accession>
<feature type="region of interest" description="Disordered" evidence="1">
    <location>
        <begin position="59"/>
        <end position="80"/>
    </location>
</feature>
<reference evidence="2 3" key="1">
    <citation type="submission" date="2024-06" db="EMBL/GenBank/DDBJ databases">
        <title>Draft genome sequence of Geodermatophilus badlandi, a novel member of the Geodermatophilaceae isolated from badland sedimentary rocks in the Red desert, Wyoming, USA.</title>
        <authorList>
            <person name="Ben Tekaya S."/>
            <person name="Nouioui I."/>
            <person name="Flores G.M."/>
            <person name="Shaal M.N."/>
            <person name="Bredoire F."/>
            <person name="Basile F."/>
            <person name="Van Diepen L."/>
            <person name="Ward N.L."/>
        </authorList>
    </citation>
    <scope>NUCLEOTIDE SEQUENCE [LARGE SCALE GENOMIC DNA]</scope>
    <source>
        <strain evidence="2 3">WL48A</strain>
    </source>
</reference>
<feature type="non-terminal residue" evidence="2">
    <location>
        <position position="1"/>
    </location>
</feature>
<comment type="caution">
    <text evidence="2">The sequence shown here is derived from an EMBL/GenBank/DDBJ whole genome shotgun (WGS) entry which is preliminary data.</text>
</comment>
<evidence type="ECO:0000256" key="1">
    <source>
        <dbReference type="SAM" id="MobiDB-lite"/>
    </source>
</evidence>
<evidence type="ECO:0000313" key="2">
    <source>
        <dbReference type="EMBL" id="MEX5721084.1"/>
    </source>
</evidence>
<dbReference type="InterPro" id="IPR011989">
    <property type="entry name" value="ARM-like"/>
</dbReference>
<gene>
    <name evidence="2" type="ORF">ABQ292_22265</name>
</gene>
<evidence type="ECO:0000313" key="3">
    <source>
        <dbReference type="Proteomes" id="UP001560045"/>
    </source>
</evidence>
<feature type="compositionally biased region" description="Basic and acidic residues" evidence="1">
    <location>
        <begin position="70"/>
        <end position="80"/>
    </location>
</feature>
<name>A0ABV3XKI5_9ACTN</name>
<dbReference type="InterPro" id="IPR016024">
    <property type="entry name" value="ARM-type_fold"/>
</dbReference>
<dbReference type="Gene3D" id="1.25.10.10">
    <property type="entry name" value="Leucine-rich Repeat Variant"/>
    <property type="match status" value="1"/>
</dbReference>
<dbReference type="RefSeq" id="WP_369209897.1">
    <property type="nucleotide sequence ID" value="NZ_JBFNXQ010000104.1"/>
</dbReference>
<organism evidence="2 3">
    <name type="scientific">Geodermatophilus maliterrae</name>
    <dbReference type="NCBI Taxonomy" id="3162531"/>
    <lineage>
        <taxon>Bacteria</taxon>
        <taxon>Bacillati</taxon>
        <taxon>Actinomycetota</taxon>
        <taxon>Actinomycetes</taxon>
        <taxon>Geodermatophilales</taxon>
        <taxon>Geodermatophilaceae</taxon>
        <taxon>Geodermatophilus</taxon>
    </lineage>
</organism>
<evidence type="ECO:0008006" key="4">
    <source>
        <dbReference type="Google" id="ProtNLM"/>
    </source>
</evidence>
<proteinExistence type="predicted"/>
<keyword evidence="3" id="KW-1185">Reference proteome</keyword>